<keyword evidence="3" id="KW-0732">Signal</keyword>
<dbReference type="InterPro" id="IPR028082">
    <property type="entry name" value="Peripla_BP_I"/>
</dbReference>
<dbReference type="GO" id="GO:0030288">
    <property type="term" value="C:outer membrane-bounded periplasmic space"/>
    <property type="evidence" value="ECO:0007669"/>
    <property type="project" value="TreeGrafter"/>
</dbReference>
<evidence type="ECO:0000256" key="3">
    <source>
        <dbReference type="SAM" id="SignalP"/>
    </source>
</evidence>
<feature type="signal peptide" evidence="3">
    <location>
        <begin position="1"/>
        <end position="29"/>
    </location>
</feature>
<dbReference type="Pfam" id="PF13407">
    <property type="entry name" value="Peripla_BP_4"/>
    <property type="match status" value="1"/>
</dbReference>
<dbReference type="PROSITE" id="PS51257">
    <property type="entry name" value="PROKAR_LIPOPROTEIN"/>
    <property type="match status" value="1"/>
</dbReference>
<keyword evidence="6" id="KW-1185">Reference proteome</keyword>
<accession>A0A494WQR9</accession>
<dbReference type="InterPro" id="IPR050555">
    <property type="entry name" value="Bact_Solute-Bind_Prot2"/>
</dbReference>
<evidence type="ECO:0000256" key="1">
    <source>
        <dbReference type="ARBA" id="ARBA00004196"/>
    </source>
</evidence>
<dbReference type="PANTHER" id="PTHR30036:SF7">
    <property type="entry name" value="ABC TRANSPORTER PERIPLASMIC-BINDING PROTEIN YPHF"/>
    <property type="match status" value="1"/>
</dbReference>
<dbReference type="AlphaFoldDB" id="A0A494WQR9"/>
<evidence type="ECO:0000259" key="4">
    <source>
        <dbReference type="Pfam" id="PF13407"/>
    </source>
</evidence>
<name>A0A494WQR9_CLOS5</name>
<dbReference type="RefSeq" id="WP_009249036.1">
    <property type="nucleotide sequence ID" value="NZ_CP036170.1"/>
</dbReference>
<dbReference type="KEGG" id="csci:HDCHBGLK_01667"/>
<evidence type="ECO:0000313" key="5">
    <source>
        <dbReference type="EMBL" id="QBF74270.1"/>
    </source>
</evidence>
<proteinExistence type="inferred from homology"/>
<dbReference type="PANTHER" id="PTHR30036">
    <property type="entry name" value="D-XYLOSE-BINDING PERIPLASMIC PROTEIN"/>
    <property type="match status" value="1"/>
</dbReference>
<dbReference type="Proteomes" id="UP000289664">
    <property type="component" value="Chromosome"/>
</dbReference>
<protein>
    <recommendedName>
        <fullName evidence="4">Periplasmic binding protein domain-containing protein</fullName>
    </recommendedName>
</protein>
<evidence type="ECO:0000256" key="2">
    <source>
        <dbReference type="ARBA" id="ARBA00007639"/>
    </source>
</evidence>
<dbReference type="InterPro" id="IPR025997">
    <property type="entry name" value="SBP_2_dom"/>
</dbReference>
<dbReference type="SUPFAM" id="SSF53822">
    <property type="entry name" value="Periplasmic binding protein-like I"/>
    <property type="match status" value="1"/>
</dbReference>
<comment type="subcellular location">
    <subcellularLocation>
        <location evidence="1">Cell envelope</location>
    </subcellularLocation>
</comment>
<comment type="similarity">
    <text evidence="2">Belongs to the bacterial solute-binding protein 2 family.</text>
</comment>
<gene>
    <name evidence="5" type="ORF">HDCHBGLK_01667</name>
</gene>
<dbReference type="Gene3D" id="3.40.50.2300">
    <property type="match status" value="2"/>
</dbReference>
<dbReference type="GO" id="GO:0030246">
    <property type="term" value="F:carbohydrate binding"/>
    <property type="evidence" value="ECO:0007669"/>
    <property type="project" value="TreeGrafter"/>
</dbReference>
<reference evidence="5 6" key="1">
    <citation type="journal article" date="2019" name="Appl. Environ. Microbiol.">
        <title>Clostridium scindens ATCC 35704: integration of nutritional requirements, the complete genome sequence, and global transcriptional responses to bile acids.</title>
        <authorList>
            <person name="Devendran S."/>
            <person name="Shrestha R."/>
            <person name="Alves J.M.P."/>
            <person name="Wolf P.G."/>
            <person name="Ly L."/>
            <person name="Hernandez A.G."/>
            <person name="Mendez-Garcia C."/>
            <person name="Inboden A."/>
            <person name="Wiley J."/>
            <person name="Paul O."/>
            <person name="Allen A."/>
            <person name="Springer E."/>
            <person name="Wright C.L."/>
            <person name="Fields C.J."/>
            <person name="Daniel S.L."/>
            <person name="Ridlon J.M."/>
        </authorList>
    </citation>
    <scope>NUCLEOTIDE SEQUENCE [LARGE SCALE GENOMIC DNA]</scope>
    <source>
        <strain evidence="5 6">ATCC 35704</strain>
    </source>
</reference>
<organism evidence="5 6">
    <name type="scientific">Clostridium scindens (strain ATCC 35704 / DSM 5676 / VPI 13733 / 19)</name>
    <dbReference type="NCBI Taxonomy" id="411468"/>
    <lineage>
        <taxon>Bacteria</taxon>
        <taxon>Bacillati</taxon>
        <taxon>Bacillota</taxon>
        <taxon>Clostridia</taxon>
        <taxon>Lachnospirales</taxon>
        <taxon>Lachnospiraceae</taxon>
    </lineage>
</organism>
<dbReference type="GeneID" id="62695882"/>
<dbReference type="EMBL" id="CP036170">
    <property type="protein sequence ID" value="QBF74270.1"/>
    <property type="molecule type" value="Genomic_DNA"/>
</dbReference>
<sequence length="321" mass="35126">MRTIYKYMGLCALLILSVCLISGCGNKDADVLVVLGGQNALDYDDSEKAAKQWAEEKSISIEIVAPEMSTVWEQQKVLEDSIRKNKWDLIVVEPLGDDELYSVLDYAKSQGSVVVAMQGAEGLEADYTVQPCDYQKLGSSMMDVFAGLVGQSGEYVTIVPAKDSDIVMQEETACVNQQKNTYLQMLPASRLQEGASIQDAYDITESLYGTYGMRGALFFSYSNGLGISQWIQDTGNDIVSVGVGTPDLMNTAIEAGTVDALFYWNRDNLLKVTLEVGYRALEGSVKEGDEVITTSIEGYRTLRSSGSGTYYGDDISSEIYD</sequence>
<feature type="domain" description="Periplasmic binding protein" evidence="4">
    <location>
        <begin position="46"/>
        <end position="283"/>
    </location>
</feature>
<feature type="chain" id="PRO_5019749093" description="Periplasmic binding protein domain-containing protein" evidence="3">
    <location>
        <begin position="30"/>
        <end position="321"/>
    </location>
</feature>
<evidence type="ECO:0000313" key="6">
    <source>
        <dbReference type="Proteomes" id="UP000289664"/>
    </source>
</evidence>
<dbReference type="OrthoDB" id="2455934at2"/>